<keyword evidence="6" id="KW-0862">Zinc</keyword>
<keyword evidence="4" id="KW-0677">Repeat</keyword>
<keyword evidence="8" id="KW-0131">Cell cycle</keyword>
<dbReference type="PANTHER" id="PTHR15375">
    <property type="entry name" value="ACTIVATOR OF S-PHASE KINASE-RELATED"/>
    <property type="match status" value="1"/>
</dbReference>
<feature type="compositionally biased region" description="Basic and acidic residues" evidence="11">
    <location>
        <begin position="464"/>
        <end position="476"/>
    </location>
</feature>
<dbReference type="PROSITE" id="PS50172">
    <property type="entry name" value="BRCT"/>
    <property type="match status" value="1"/>
</dbReference>
<evidence type="ECO:0000256" key="4">
    <source>
        <dbReference type="ARBA" id="ARBA00022737"/>
    </source>
</evidence>
<keyword evidence="5 10" id="KW-0863">Zinc-finger</keyword>
<keyword evidence="7" id="KW-0539">Nucleus</keyword>
<protein>
    <recommendedName>
        <fullName evidence="9">Protein DBF4 homolog A</fullName>
    </recommendedName>
</protein>
<feature type="region of interest" description="Disordered" evidence="11">
    <location>
        <begin position="287"/>
        <end position="326"/>
    </location>
</feature>
<dbReference type="RefSeq" id="XP_026139323.1">
    <property type="nucleotide sequence ID" value="XM_026283538.1"/>
</dbReference>
<evidence type="ECO:0000313" key="14">
    <source>
        <dbReference type="Proteomes" id="UP000515129"/>
    </source>
</evidence>
<feature type="compositionally biased region" description="Basic and acidic residues" evidence="11">
    <location>
        <begin position="287"/>
        <end position="312"/>
    </location>
</feature>
<dbReference type="Gene3D" id="6.10.250.3410">
    <property type="entry name" value="DBF zinc finger"/>
    <property type="match status" value="1"/>
</dbReference>
<dbReference type="InterPro" id="IPR006572">
    <property type="entry name" value="Znf_DBF"/>
</dbReference>
<evidence type="ECO:0000313" key="15">
    <source>
        <dbReference type="RefSeq" id="XP_026139323.1"/>
    </source>
</evidence>
<evidence type="ECO:0000256" key="9">
    <source>
        <dbReference type="ARBA" id="ARBA00040397"/>
    </source>
</evidence>
<evidence type="ECO:0000259" key="12">
    <source>
        <dbReference type="PROSITE" id="PS50172"/>
    </source>
</evidence>
<dbReference type="GO" id="GO:0003676">
    <property type="term" value="F:nucleic acid binding"/>
    <property type="evidence" value="ECO:0007669"/>
    <property type="project" value="InterPro"/>
</dbReference>
<feature type="region of interest" description="Disordered" evidence="11">
    <location>
        <begin position="569"/>
        <end position="616"/>
    </location>
</feature>
<evidence type="ECO:0000256" key="2">
    <source>
        <dbReference type="ARBA" id="ARBA00022553"/>
    </source>
</evidence>
<evidence type="ECO:0000256" key="8">
    <source>
        <dbReference type="ARBA" id="ARBA00023306"/>
    </source>
</evidence>
<dbReference type="CTD" id="10926"/>
<evidence type="ECO:0000256" key="5">
    <source>
        <dbReference type="ARBA" id="ARBA00022771"/>
    </source>
</evidence>
<sequence>MKHDSFSRSKDRDSKLDGHKSAASKSKIKPTCDVLQSKPFKGRIFYLDLPWNMKTQLLENDIKTLGGTVEKFFSKEIKYLVSSKPEARYAQRLLPDSPAPSPDSGVSSPHPSSRRESHGHRGSSQGVTDMAAVSRGKSLVERVVKEQERVQMNGILANAVEWGVKVLHVDGITCAIIINTCIVKEVRCGISFTWSFMLGFQTDVISYVDKKKSKIIAVNAANPVVKGAASIQHTEKILYHRHNAGRICRPFVKVEDSSRHYRPIYLPLSNMPVCNVRSLPPCSPFLMDEHGKDDPKKRHKEQRSGGERGARGKKERRRGHEGREKRKGGYCECCGVKFENLKGHLESKQHQAFSKSDEYGVVDRVTAGLTCNLINIGTHCRRVKCSTSTPVLCAGAMLPVKEDVGSVNGGWMQESEGSLLWSSTTKLPLLEQTREKPLSVRKRSRGQCELPQSNRDNLFDQSDIPEKSQSKRGSFEWEFHSRKSEAASFLSREQNCDSNALESRTDQQTRTNPDMHTAQQFSETERELLTGIDCFRSNYCELYSQSMPENRVGNSAFCPLTCTEPELDLDSPTNSLQRKVRSVRSRRRKQAPTLDIKSSKERESLSSLSPVKPIQECENPPASLLDLWQLFQSTDNLDEDFKGFCDE</sequence>
<evidence type="ECO:0000256" key="11">
    <source>
        <dbReference type="SAM" id="MobiDB-lite"/>
    </source>
</evidence>
<evidence type="ECO:0000259" key="13">
    <source>
        <dbReference type="PROSITE" id="PS51265"/>
    </source>
</evidence>
<feature type="compositionally biased region" description="Basic and acidic residues" evidence="11">
    <location>
        <begin position="1"/>
        <end position="20"/>
    </location>
</feature>
<keyword evidence="3" id="KW-0479">Metal-binding</keyword>
<comment type="subcellular location">
    <subcellularLocation>
        <location evidence="1">Nucleus</location>
    </subcellularLocation>
</comment>
<feature type="region of interest" description="Disordered" evidence="11">
    <location>
        <begin position="435"/>
        <end position="476"/>
    </location>
</feature>
<dbReference type="GO" id="GO:0043539">
    <property type="term" value="F:protein serine/threonine kinase activator activity"/>
    <property type="evidence" value="ECO:0007669"/>
    <property type="project" value="TreeGrafter"/>
</dbReference>
<dbReference type="InterPro" id="IPR001357">
    <property type="entry name" value="BRCT_dom"/>
</dbReference>
<evidence type="ECO:0000256" key="1">
    <source>
        <dbReference type="ARBA" id="ARBA00004123"/>
    </source>
</evidence>
<dbReference type="Pfam" id="PF07535">
    <property type="entry name" value="zf-DBF"/>
    <property type="match status" value="1"/>
</dbReference>
<dbReference type="PROSITE" id="PS51265">
    <property type="entry name" value="ZF_DBF4"/>
    <property type="match status" value="1"/>
</dbReference>
<dbReference type="PANTHER" id="PTHR15375:SF22">
    <property type="entry name" value="PROTEIN DBF4 HOMOLOG A"/>
    <property type="match status" value="1"/>
</dbReference>
<dbReference type="AlphaFoldDB" id="A0A6P6R1X6"/>
<organism evidence="14 15">
    <name type="scientific">Carassius auratus</name>
    <name type="common">Goldfish</name>
    <dbReference type="NCBI Taxonomy" id="7957"/>
    <lineage>
        <taxon>Eukaryota</taxon>
        <taxon>Metazoa</taxon>
        <taxon>Chordata</taxon>
        <taxon>Craniata</taxon>
        <taxon>Vertebrata</taxon>
        <taxon>Euteleostomi</taxon>
        <taxon>Actinopterygii</taxon>
        <taxon>Neopterygii</taxon>
        <taxon>Teleostei</taxon>
        <taxon>Ostariophysi</taxon>
        <taxon>Cypriniformes</taxon>
        <taxon>Cyprinidae</taxon>
        <taxon>Cyprininae</taxon>
        <taxon>Carassius</taxon>
    </lineage>
</organism>
<dbReference type="GO" id="GO:0031431">
    <property type="term" value="C:Dbf4-dependent protein kinase complex"/>
    <property type="evidence" value="ECO:0007669"/>
    <property type="project" value="TreeGrafter"/>
</dbReference>
<dbReference type="Proteomes" id="UP000515129">
    <property type="component" value="Chromosome 16"/>
</dbReference>
<gene>
    <name evidence="15" type="primary">dbf4</name>
</gene>
<evidence type="ECO:0000256" key="10">
    <source>
        <dbReference type="PROSITE-ProRule" id="PRU00600"/>
    </source>
</evidence>
<evidence type="ECO:0000256" key="3">
    <source>
        <dbReference type="ARBA" id="ARBA00022723"/>
    </source>
</evidence>
<feature type="domain" description="BRCT" evidence="12">
    <location>
        <begin position="35"/>
        <end position="88"/>
    </location>
</feature>
<accession>A0A6P6R1X6</accession>
<name>A0A6P6R1X6_CARAU</name>
<dbReference type="KEGG" id="caua:113115859"/>
<keyword evidence="14" id="KW-1185">Reference proteome</keyword>
<feature type="domain" description="DBF4-type" evidence="13">
    <location>
        <begin position="324"/>
        <end position="372"/>
    </location>
</feature>
<evidence type="ECO:0000256" key="6">
    <source>
        <dbReference type="ARBA" id="ARBA00022833"/>
    </source>
</evidence>
<dbReference type="GO" id="GO:1901987">
    <property type="term" value="P:regulation of cell cycle phase transition"/>
    <property type="evidence" value="ECO:0007669"/>
    <property type="project" value="TreeGrafter"/>
</dbReference>
<dbReference type="InterPro" id="IPR051590">
    <property type="entry name" value="Replication_Regulatory_Kinase"/>
</dbReference>
<dbReference type="GO" id="GO:0010571">
    <property type="term" value="P:positive regulation of nuclear cell cycle DNA replication"/>
    <property type="evidence" value="ECO:0007669"/>
    <property type="project" value="TreeGrafter"/>
</dbReference>
<feature type="region of interest" description="Disordered" evidence="11">
    <location>
        <begin position="490"/>
        <end position="521"/>
    </location>
</feature>
<dbReference type="FunFam" id="6.10.250.3410:FF:000001">
    <property type="entry name" value="Protein DBF4 homolog A"/>
    <property type="match status" value="1"/>
</dbReference>
<reference evidence="15" key="1">
    <citation type="submission" date="2025-08" db="UniProtKB">
        <authorList>
            <consortium name="RefSeq"/>
        </authorList>
    </citation>
    <scope>IDENTIFICATION</scope>
    <source>
        <strain evidence="15">Wakin</strain>
        <tissue evidence="15">Muscle</tissue>
    </source>
</reference>
<feature type="compositionally biased region" description="Polar residues" evidence="11">
    <location>
        <begin position="450"/>
        <end position="460"/>
    </location>
</feature>
<feature type="compositionally biased region" description="Polar residues" evidence="11">
    <location>
        <begin position="491"/>
        <end position="521"/>
    </location>
</feature>
<dbReference type="InterPro" id="IPR038545">
    <property type="entry name" value="Znf_DBF_sf"/>
</dbReference>
<feature type="region of interest" description="Disordered" evidence="11">
    <location>
        <begin position="93"/>
        <end position="131"/>
    </location>
</feature>
<dbReference type="OrthoDB" id="21380at2759"/>
<keyword evidence="2" id="KW-0597">Phosphoprotein</keyword>
<feature type="compositionally biased region" description="Low complexity" evidence="11">
    <location>
        <begin position="102"/>
        <end position="111"/>
    </location>
</feature>
<dbReference type="Gene3D" id="2.10.50.40">
    <property type="match status" value="1"/>
</dbReference>
<feature type="compositionally biased region" description="Basic residues" evidence="11">
    <location>
        <begin position="578"/>
        <end position="590"/>
    </location>
</feature>
<proteinExistence type="predicted"/>
<dbReference type="SMART" id="SM00586">
    <property type="entry name" value="ZnF_DBF"/>
    <property type="match status" value="1"/>
</dbReference>
<evidence type="ECO:0000256" key="7">
    <source>
        <dbReference type="ARBA" id="ARBA00023242"/>
    </source>
</evidence>
<feature type="region of interest" description="Disordered" evidence="11">
    <location>
        <begin position="1"/>
        <end position="31"/>
    </location>
</feature>
<dbReference type="GO" id="GO:0008270">
    <property type="term" value="F:zinc ion binding"/>
    <property type="evidence" value="ECO:0007669"/>
    <property type="project" value="UniProtKB-KW"/>
</dbReference>